<dbReference type="Proteomes" id="UP001153069">
    <property type="component" value="Unassembled WGS sequence"/>
</dbReference>
<dbReference type="OrthoDB" id="41409at2759"/>
<evidence type="ECO:0000313" key="3">
    <source>
        <dbReference type="EMBL" id="CAB9510983.1"/>
    </source>
</evidence>
<evidence type="ECO:0008006" key="5">
    <source>
        <dbReference type="Google" id="ProtNLM"/>
    </source>
</evidence>
<evidence type="ECO:0000313" key="4">
    <source>
        <dbReference type="Proteomes" id="UP001153069"/>
    </source>
</evidence>
<dbReference type="AlphaFoldDB" id="A0A9N8HDI8"/>
<proteinExistence type="predicted"/>
<sequence length="373" mass="42411">MLRQSRRSDHSRTKSPQGLREANSTDSTDNDNRGKYTYPRRREGFWNNPMNAVAIFAGSFAFAASLTMGVMNARADGAATSVWSRMLLGRPHMPEDTGNQLLGPGSLLLNSKSSQETVPLLIMGLPRSGSESIHNYFTCNKIKSSHYCCDTEKSLAGQPARSQFPCRKDQVTCGSCVLKNMKSERPPFQGCGDYYVWSQFDVETTEPYSWFLPQHKTLPLIHEAYPNAAFILNTRKDAGTWADSVLHWNSESLDRANEVENLKKKRKLLMTVYDRHMKKIRKWAEDYGHPLMEINVDDPQTGNDLAEAFKMSQGCWKFDAMHLTMTGRTLLFHFRTPVGCSGSLCSNRRTWPSEPSCSSKHFFPLKTTYTRYR</sequence>
<keyword evidence="4" id="KW-1185">Reference proteome</keyword>
<keyword evidence="2" id="KW-0812">Transmembrane</keyword>
<feature type="compositionally biased region" description="Basic and acidic residues" evidence="1">
    <location>
        <begin position="1"/>
        <end position="12"/>
    </location>
</feature>
<name>A0A9N8HDI8_9STRA</name>
<feature type="region of interest" description="Disordered" evidence="1">
    <location>
        <begin position="1"/>
        <end position="36"/>
    </location>
</feature>
<dbReference type="InterPro" id="IPR027417">
    <property type="entry name" value="P-loop_NTPase"/>
</dbReference>
<gene>
    <name evidence="3" type="ORF">SEMRO_462_G147950.1</name>
</gene>
<organism evidence="3 4">
    <name type="scientific">Seminavis robusta</name>
    <dbReference type="NCBI Taxonomy" id="568900"/>
    <lineage>
        <taxon>Eukaryota</taxon>
        <taxon>Sar</taxon>
        <taxon>Stramenopiles</taxon>
        <taxon>Ochrophyta</taxon>
        <taxon>Bacillariophyta</taxon>
        <taxon>Bacillariophyceae</taxon>
        <taxon>Bacillariophycidae</taxon>
        <taxon>Naviculales</taxon>
        <taxon>Naviculaceae</taxon>
        <taxon>Seminavis</taxon>
    </lineage>
</organism>
<reference evidence="3" key="1">
    <citation type="submission" date="2020-06" db="EMBL/GenBank/DDBJ databases">
        <authorList>
            <consortium name="Plant Systems Biology data submission"/>
        </authorList>
    </citation>
    <scope>NUCLEOTIDE SEQUENCE</scope>
    <source>
        <strain evidence="3">D6</strain>
    </source>
</reference>
<keyword evidence="2" id="KW-0472">Membrane</keyword>
<dbReference type="PANTHER" id="PTHR36978">
    <property type="entry name" value="P-LOOP CONTAINING NUCLEOTIDE TRIPHOSPHATE HYDROLASE"/>
    <property type="match status" value="1"/>
</dbReference>
<keyword evidence="2" id="KW-1133">Transmembrane helix</keyword>
<dbReference type="EMBL" id="CAICTM010000461">
    <property type="protein sequence ID" value="CAB9510983.1"/>
    <property type="molecule type" value="Genomic_DNA"/>
</dbReference>
<evidence type="ECO:0000256" key="2">
    <source>
        <dbReference type="SAM" id="Phobius"/>
    </source>
</evidence>
<comment type="caution">
    <text evidence="3">The sequence shown here is derived from an EMBL/GenBank/DDBJ whole genome shotgun (WGS) entry which is preliminary data.</text>
</comment>
<dbReference type="SUPFAM" id="SSF52540">
    <property type="entry name" value="P-loop containing nucleoside triphosphate hydrolases"/>
    <property type="match status" value="1"/>
</dbReference>
<dbReference type="PANTHER" id="PTHR36978:SF4">
    <property type="entry name" value="P-LOOP CONTAINING NUCLEOSIDE TRIPHOSPHATE HYDROLASE PROTEIN"/>
    <property type="match status" value="1"/>
</dbReference>
<accession>A0A9N8HDI8</accession>
<dbReference type="Gene3D" id="3.40.50.300">
    <property type="entry name" value="P-loop containing nucleotide triphosphate hydrolases"/>
    <property type="match status" value="1"/>
</dbReference>
<evidence type="ECO:0000256" key="1">
    <source>
        <dbReference type="SAM" id="MobiDB-lite"/>
    </source>
</evidence>
<protein>
    <recommendedName>
        <fullName evidence="5">Sulfotransferase</fullName>
    </recommendedName>
</protein>
<feature type="transmembrane region" description="Helical" evidence="2">
    <location>
        <begin position="50"/>
        <end position="71"/>
    </location>
</feature>